<reference evidence="2 3" key="1">
    <citation type="submission" date="2014-06" db="EMBL/GenBank/DDBJ databases">
        <authorList>
            <person name="Swart Estienne"/>
        </authorList>
    </citation>
    <scope>NUCLEOTIDE SEQUENCE [LARGE SCALE GENOMIC DNA]</scope>
    <source>
        <strain evidence="2 3">130c</strain>
    </source>
</reference>
<keyword evidence="1" id="KW-0472">Membrane</keyword>
<feature type="transmembrane region" description="Helical" evidence="1">
    <location>
        <begin position="16"/>
        <end position="37"/>
    </location>
</feature>
<protein>
    <submittedName>
        <fullName evidence="2">Uncharacterized protein</fullName>
    </submittedName>
</protein>
<keyword evidence="1" id="KW-0812">Transmembrane</keyword>
<name>A0A078BBD4_STYLE</name>
<feature type="transmembrane region" description="Helical" evidence="1">
    <location>
        <begin position="166"/>
        <end position="186"/>
    </location>
</feature>
<keyword evidence="3" id="KW-1185">Reference proteome</keyword>
<gene>
    <name evidence="2" type="primary">Contig6097.g6520</name>
    <name evidence="2" type="ORF">STYLEM_20863</name>
</gene>
<evidence type="ECO:0000256" key="1">
    <source>
        <dbReference type="SAM" id="Phobius"/>
    </source>
</evidence>
<sequence>MGADFYYDFIYKCKEITFLLPPVFAFVLYYLTYMLLFKKSPARLRKRNLAIQMTMACKVLAVLIILIDCIPILAFGKFDNEFLRLNVICASAIFTYFASEHYLILILGLDYLYLREYIMQLACYSIGQCEGGSTFNELSFLKSIKLNNGLVLVNGRISYEWMNVQFWRTMAAMFLHFFSLLIIQALSLRLGFFMNVPTVMKREDIIERPPDENITAYSFVKQPFYHKAMAINQYEKKRMGRITSKRFLGLC</sequence>
<keyword evidence="1" id="KW-1133">Transmembrane helix</keyword>
<dbReference type="InParanoid" id="A0A078BBD4"/>
<accession>A0A078BBD4</accession>
<feature type="transmembrane region" description="Helical" evidence="1">
    <location>
        <begin position="85"/>
        <end position="109"/>
    </location>
</feature>
<organism evidence="2 3">
    <name type="scientific">Stylonychia lemnae</name>
    <name type="common">Ciliate</name>
    <dbReference type="NCBI Taxonomy" id="5949"/>
    <lineage>
        <taxon>Eukaryota</taxon>
        <taxon>Sar</taxon>
        <taxon>Alveolata</taxon>
        <taxon>Ciliophora</taxon>
        <taxon>Intramacronucleata</taxon>
        <taxon>Spirotrichea</taxon>
        <taxon>Stichotrichia</taxon>
        <taxon>Sporadotrichida</taxon>
        <taxon>Oxytrichidae</taxon>
        <taxon>Stylonychinae</taxon>
        <taxon>Stylonychia</taxon>
    </lineage>
</organism>
<dbReference type="Proteomes" id="UP000039865">
    <property type="component" value="Unassembled WGS sequence"/>
</dbReference>
<feature type="transmembrane region" description="Helical" evidence="1">
    <location>
        <begin position="49"/>
        <end position="73"/>
    </location>
</feature>
<evidence type="ECO:0000313" key="2">
    <source>
        <dbReference type="EMBL" id="CDW91704.1"/>
    </source>
</evidence>
<evidence type="ECO:0000313" key="3">
    <source>
        <dbReference type="Proteomes" id="UP000039865"/>
    </source>
</evidence>
<dbReference type="AlphaFoldDB" id="A0A078BBD4"/>
<dbReference type="EMBL" id="CCKQ01019682">
    <property type="protein sequence ID" value="CDW91704.1"/>
    <property type="molecule type" value="Genomic_DNA"/>
</dbReference>
<proteinExistence type="predicted"/>